<dbReference type="STRING" id="623744.A0A553RL41"/>
<proteinExistence type="predicted"/>
<reference evidence="13 14" key="1">
    <citation type="journal article" date="2019" name="Sci. Data">
        <title>Hybrid genome assembly and annotation of Danionella translucida.</title>
        <authorList>
            <person name="Kadobianskyi M."/>
            <person name="Schulze L."/>
            <person name="Schuelke M."/>
            <person name="Judkewitz B."/>
        </authorList>
    </citation>
    <scope>NUCLEOTIDE SEQUENCE [LARGE SCALE GENOMIC DNA]</scope>
    <source>
        <strain evidence="13 14">Bolton</strain>
    </source>
</reference>
<evidence type="ECO:0000256" key="8">
    <source>
        <dbReference type="ARBA" id="ARBA00062701"/>
    </source>
</evidence>
<evidence type="ECO:0000256" key="10">
    <source>
        <dbReference type="ARBA" id="ARBA00083368"/>
    </source>
</evidence>
<evidence type="ECO:0000256" key="5">
    <source>
        <dbReference type="ARBA" id="ARBA00023163"/>
    </source>
</evidence>
<dbReference type="GO" id="GO:0046983">
    <property type="term" value="F:protein dimerization activity"/>
    <property type="evidence" value="ECO:0007669"/>
    <property type="project" value="InterPro"/>
</dbReference>
<evidence type="ECO:0000256" key="6">
    <source>
        <dbReference type="ARBA" id="ARBA00023242"/>
    </source>
</evidence>
<dbReference type="PROSITE" id="PS50888">
    <property type="entry name" value="BHLH"/>
    <property type="match status" value="1"/>
</dbReference>
<dbReference type="SUPFAM" id="SSF47459">
    <property type="entry name" value="HLH, helix-loop-helix DNA-binding domain"/>
    <property type="match status" value="1"/>
</dbReference>
<feature type="region of interest" description="Disordered" evidence="11">
    <location>
        <begin position="27"/>
        <end position="55"/>
    </location>
</feature>
<dbReference type="Pfam" id="PF00010">
    <property type="entry name" value="HLH"/>
    <property type="match status" value="1"/>
</dbReference>
<keyword evidence="4" id="KW-0238">DNA-binding</keyword>
<dbReference type="FunFam" id="4.10.280.10:FF:000034">
    <property type="entry name" value="MAX network transcriptional repressor"/>
    <property type="match status" value="1"/>
</dbReference>
<dbReference type="EMBL" id="SRMA01022584">
    <property type="protein sequence ID" value="TRZ02897.1"/>
    <property type="molecule type" value="Genomic_DNA"/>
</dbReference>
<evidence type="ECO:0000256" key="2">
    <source>
        <dbReference type="ARBA" id="ARBA00022491"/>
    </source>
</evidence>
<dbReference type="PANTHER" id="PTHR11969">
    <property type="entry name" value="MAX DIMERIZATION, MAD"/>
    <property type="match status" value="1"/>
</dbReference>
<dbReference type="GO" id="GO:0000978">
    <property type="term" value="F:RNA polymerase II cis-regulatory region sequence-specific DNA binding"/>
    <property type="evidence" value="ECO:0007669"/>
    <property type="project" value="TreeGrafter"/>
</dbReference>
<dbReference type="OrthoDB" id="5981879at2759"/>
<dbReference type="SMART" id="SM00353">
    <property type="entry name" value="HLH"/>
    <property type="match status" value="1"/>
</dbReference>
<evidence type="ECO:0000259" key="12">
    <source>
        <dbReference type="PROSITE" id="PS50888"/>
    </source>
</evidence>
<feature type="domain" description="BHLH" evidence="12">
    <location>
        <begin position="163"/>
        <end position="214"/>
    </location>
</feature>
<keyword evidence="14" id="KW-1185">Reference proteome</keyword>
<dbReference type="GO" id="GO:0000981">
    <property type="term" value="F:DNA-binding transcription factor activity, RNA polymerase II-specific"/>
    <property type="evidence" value="ECO:0007669"/>
    <property type="project" value="TreeGrafter"/>
</dbReference>
<keyword evidence="5" id="KW-0804">Transcription</keyword>
<comment type="function">
    <text evidence="7">Binds DNA as a heterodimer with MAX and represses transcription. Binds to the canonical E box sequence 5'-CACGTG-3' and, with higher affinity, to 5'-CACGCG-3'.</text>
</comment>
<organism evidence="13 14">
    <name type="scientific">Danionella cerebrum</name>
    <dbReference type="NCBI Taxonomy" id="2873325"/>
    <lineage>
        <taxon>Eukaryota</taxon>
        <taxon>Metazoa</taxon>
        <taxon>Chordata</taxon>
        <taxon>Craniata</taxon>
        <taxon>Vertebrata</taxon>
        <taxon>Euteleostomi</taxon>
        <taxon>Actinopterygii</taxon>
        <taxon>Neopterygii</taxon>
        <taxon>Teleostei</taxon>
        <taxon>Ostariophysi</taxon>
        <taxon>Cypriniformes</taxon>
        <taxon>Danionidae</taxon>
        <taxon>Danioninae</taxon>
        <taxon>Danionella</taxon>
    </lineage>
</organism>
<dbReference type="InterPro" id="IPR036638">
    <property type="entry name" value="HLH_DNA-bd_sf"/>
</dbReference>
<evidence type="ECO:0000313" key="14">
    <source>
        <dbReference type="Proteomes" id="UP000316079"/>
    </source>
</evidence>
<dbReference type="GO" id="GO:0005634">
    <property type="term" value="C:nucleus"/>
    <property type="evidence" value="ECO:0007669"/>
    <property type="project" value="UniProtKB-SubCell"/>
</dbReference>
<evidence type="ECO:0000256" key="11">
    <source>
        <dbReference type="SAM" id="MobiDB-lite"/>
    </source>
</evidence>
<gene>
    <name evidence="13" type="ORF">DNTS_033263</name>
</gene>
<sequence>MVSANPVQPSLQNPSILHTASSVPVLRPLPSDLSPKPHLLNTKDGHSPPQQQHQNLMAQGKVEAYSLPSSNTSPNQQQPPTLLQMFPAPIITAQQPPQQQHQALLPQPAQCQPQTSPVHFQAQVQCQAPAQVQGEAPQLSLTNGATLEDLRNLEAKRRPGGAGTREVHNKLEKNRRAHLKECFETLKRNVPNVDEKKTSNLSVLRSALRYIQLRHVFTTSMPLPCSVAKETVVGSSCCRGDAQWDLDVKSGGKSSRLFLYKNRSDPGFYFDLVQA</sequence>
<evidence type="ECO:0000256" key="1">
    <source>
        <dbReference type="ARBA" id="ARBA00004123"/>
    </source>
</evidence>
<feature type="region of interest" description="Disordered" evidence="11">
    <location>
        <begin position="94"/>
        <end position="113"/>
    </location>
</feature>
<evidence type="ECO:0000256" key="3">
    <source>
        <dbReference type="ARBA" id="ARBA00023015"/>
    </source>
</evidence>
<evidence type="ECO:0000313" key="13">
    <source>
        <dbReference type="EMBL" id="TRZ02897.1"/>
    </source>
</evidence>
<dbReference type="AlphaFoldDB" id="A0A553RL41"/>
<keyword evidence="2" id="KW-0678">Repressor</keyword>
<comment type="caution">
    <text evidence="13">The sequence shown here is derived from an EMBL/GenBank/DDBJ whole genome shotgun (WGS) entry which is preliminary data.</text>
</comment>
<dbReference type="Proteomes" id="UP000316079">
    <property type="component" value="Unassembled WGS sequence"/>
</dbReference>
<protein>
    <recommendedName>
        <fullName evidence="9">Max-binding protein MNT</fullName>
    </recommendedName>
    <alternativeName>
        <fullName evidence="10">Myc antagonist MNT</fullName>
    </alternativeName>
</protein>
<comment type="subunit">
    <text evidence="8">Efficient DNA binding requires dimerization with another bHLH protein. Binds DNA as a homodimer or a heterodimer with MAX.</text>
</comment>
<evidence type="ECO:0000256" key="9">
    <source>
        <dbReference type="ARBA" id="ARBA00070444"/>
    </source>
</evidence>
<evidence type="ECO:0000256" key="7">
    <source>
        <dbReference type="ARBA" id="ARBA00057176"/>
    </source>
</evidence>
<keyword evidence="3" id="KW-0805">Transcription regulation</keyword>
<evidence type="ECO:0000256" key="4">
    <source>
        <dbReference type="ARBA" id="ARBA00023125"/>
    </source>
</evidence>
<dbReference type="PANTHER" id="PTHR11969:SF99">
    <property type="entry name" value="MAX-BINDING PROTEIN MNT"/>
    <property type="match status" value="1"/>
</dbReference>
<dbReference type="InterPro" id="IPR011598">
    <property type="entry name" value="bHLH_dom"/>
</dbReference>
<name>A0A553RL41_9TELE</name>
<accession>A0A553RL41</accession>
<keyword evidence="6" id="KW-0539">Nucleus</keyword>
<dbReference type="Gene3D" id="4.10.280.10">
    <property type="entry name" value="Helix-loop-helix DNA-binding domain"/>
    <property type="match status" value="1"/>
</dbReference>
<comment type="subcellular location">
    <subcellularLocation>
        <location evidence="1">Nucleus</location>
    </subcellularLocation>
</comment>